<protein>
    <recommendedName>
        <fullName evidence="9">CD3 gamma/delta subunit Ig-like domain-containing protein</fullName>
    </recommendedName>
</protein>
<feature type="region of interest" description="Disordered" evidence="4">
    <location>
        <begin position="127"/>
        <end position="174"/>
    </location>
</feature>
<evidence type="ECO:0000256" key="6">
    <source>
        <dbReference type="SAM" id="SignalP"/>
    </source>
</evidence>
<keyword evidence="2" id="KW-1003">Cell membrane</keyword>
<proteinExistence type="predicted"/>
<dbReference type="GO" id="GO:0042105">
    <property type="term" value="C:alpha-beta T cell receptor complex"/>
    <property type="evidence" value="ECO:0007669"/>
    <property type="project" value="TreeGrafter"/>
</dbReference>
<feature type="signal peptide" evidence="6">
    <location>
        <begin position="1"/>
        <end position="22"/>
    </location>
</feature>
<sequence>MLSMGVQAVLVVVLLGVATTKAQEPEGNVEIWRNQVTLTCPQEGNWNEEIKDNSRNQTYTFIYTRKAQYRCDYELNLNKYIYQFYVEGNVCEDCFELEGSTLFMVIVGDLLLTIIVMVIVYRCTNKKSSAGPPQPSKAPPRSGGRGPPVPSPDYEALNPQTRAQDTYSMVNRMG</sequence>
<keyword evidence="5" id="KW-1133">Transmembrane helix</keyword>
<keyword evidence="3 6" id="KW-0732">Signal</keyword>
<feature type="transmembrane region" description="Helical" evidence="5">
    <location>
        <begin position="102"/>
        <end position="121"/>
    </location>
</feature>
<feature type="chain" id="PRO_5044268397" description="CD3 gamma/delta subunit Ig-like domain-containing protein" evidence="6">
    <location>
        <begin position="23"/>
        <end position="174"/>
    </location>
</feature>
<keyword evidence="5" id="KW-0472">Membrane</keyword>
<evidence type="ECO:0000256" key="4">
    <source>
        <dbReference type="SAM" id="MobiDB-lite"/>
    </source>
</evidence>
<evidence type="ECO:0000256" key="5">
    <source>
        <dbReference type="SAM" id="Phobius"/>
    </source>
</evidence>
<dbReference type="AlphaFoldDB" id="A0AAZ1WYU5"/>
<dbReference type="PANTHER" id="PTHR10570:SF9">
    <property type="entry name" value="T-CELL SURFACE GLYCOPROTEIN CD3 EPSILON CHAIN"/>
    <property type="match status" value="1"/>
</dbReference>
<dbReference type="GO" id="GO:0007166">
    <property type="term" value="P:cell surface receptor signaling pathway"/>
    <property type="evidence" value="ECO:0007669"/>
    <property type="project" value="TreeGrafter"/>
</dbReference>
<dbReference type="GeneID" id="116328965"/>
<dbReference type="InterPro" id="IPR015484">
    <property type="entry name" value="CD3_esu/gsu/dsu"/>
</dbReference>
<dbReference type="RefSeq" id="XP_031606720.2">
    <property type="nucleotide sequence ID" value="XM_031750860.2"/>
</dbReference>
<evidence type="ECO:0000256" key="2">
    <source>
        <dbReference type="ARBA" id="ARBA00022475"/>
    </source>
</evidence>
<evidence type="ECO:0000256" key="1">
    <source>
        <dbReference type="ARBA" id="ARBA00004251"/>
    </source>
</evidence>
<reference evidence="7" key="2">
    <citation type="submission" date="2025-08" db="UniProtKB">
        <authorList>
            <consortium name="Ensembl"/>
        </authorList>
    </citation>
    <scope>IDENTIFICATION</scope>
</reference>
<dbReference type="GO" id="GO:0045059">
    <property type="term" value="P:positive thymic T cell selection"/>
    <property type="evidence" value="ECO:0007669"/>
    <property type="project" value="TreeGrafter"/>
</dbReference>
<gene>
    <name evidence="7" type="primary">LOC116328965</name>
</gene>
<evidence type="ECO:0000256" key="3">
    <source>
        <dbReference type="ARBA" id="ARBA00022729"/>
    </source>
</evidence>
<dbReference type="PANTHER" id="PTHR10570">
    <property type="entry name" value="T-CELL SURFACE GLYCOPROTEIN CD3 GAMMA CHAIN / DELTA CHAIN"/>
    <property type="match status" value="1"/>
</dbReference>
<feature type="compositionally biased region" description="Polar residues" evidence="4">
    <location>
        <begin position="158"/>
        <end position="174"/>
    </location>
</feature>
<evidence type="ECO:0008006" key="9">
    <source>
        <dbReference type="Google" id="ProtNLM"/>
    </source>
</evidence>
<evidence type="ECO:0000313" key="8">
    <source>
        <dbReference type="Proteomes" id="UP000472276"/>
    </source>
</evidence>
<dbReference type="GO" id="GO:0009897">
    <property type="term" value="C:external side of plasma membrane"/>
    <property type="evidence" value="ECO:0007669"/>
    <property type="project" value="TreeGrafter"/>
</dbReference>
<dbReference type="Ensembl" id="ENSOABT00000067494.1">
    <property type="protein sequence ID" value="ENSOABP00000060678.1"/>
    <property type="gene ID" value="ENSOABG00000027417.1"/>
</dbReference>
<keyword evidence="5" id="KW-0812">Transmembrane</keyword>
<keyword evidence="8" id="KW-1185">Reference proteome</keyword>
<dbReference type="GO" id="GO:0004888">
    <property type="term" value="F:transmembrane signaling receptor activity"/>
    <property type="evidence" value="ECO:0007669"/>
    <property type="project" value="TreeGrafter"/>
</dbReference>
<comment type="subcellular location">
    <subcellularLocation>
        <location evidence="1">Cell membrane</location>
        <topology evidence="1">Single-pass type I membrane protein</topology>
    </subcellularLocation>
</comment>
<name>A0AAZ1WYU5_OREAU</name>
<accession>A0AAZ1WYU5</accession>
<reference evidence="7" key="3">
    <citation type="submission" date="2025-09" db="UniProtKB">
        <authorList>
            <consortium name="Ensembl"/>
        </authorList>
    </citation>
    <scope>IDENTIFICATION</scope>
</reference>
<evidence type="ECO:0000313" key="7">
    <source>
        <dbReference type="Ensembl" id="ENSOABP00000060678.1"/>
    </source>
</evidence>
<organism evidence="7 8">
    <name type="scientific">Oreochromis aureus</name>
    <name type="common">Israeli tilapia</name>
    <name type="synonym">Chromis aureus</name>
    <dbReference type="NCBI Taxonomy" id="47969"/>
    <lineage>
        <taxon>Eukaryota</taxon>
        <taxon>Metazoa</taxon>
        <taxon>Chordata</taxon>
        <taxon>Craniata</taxon>
        <taxon>Vertebrata</taxon>
        <taxon>Euteleostomi</taxon>
        <taxon>Actinopterygii</taxon>
        <taxon>Neopterygii</taxon>
        <taxon>Teleostei</taxon>
        <taxon>Neoteleostei</taxon>
        <taxon>Acanthomorphata</taxon>
        <taxon>Ovalentaria</taxon>
        <taxon>Cichlomorphae</taxon>
        <taxon>Cichliformes</taxon>
        <taxon>Cichlidae</taxon>
        <taxon>African cichlids</taxon>
        <taxon>Pseudocrenilabrinae</taxon>
        <taxon>Oreochromini</taxon>
        <taxon>Oreochromis</taxon>
    </lineage>
</organism>
<dbReference type="Proteomes" id="UP000472276">
    <property type="component" value="Unassembled WGS sequence"/>
</dbReference>
<reference evidence="8" key="1">
    <citation type="submission" date="2020-03" db="EMBL/GenBank/DDBJ databases">
        <title>Evolution of repeat sequences and sex chromosomes of tilapia species revealed by chromosome-level genomes.</title>
        <authorList>
            <person name="Xu L."/>
            <person name="Tao W."/>
            <person name="Wang D."/>
            <person name="Zhou Q."/>
        </authorList>
    </citation>
    <scope>NUCLEOTIDE SEQUENCE [LARGE SCALE GENOMIC DNA]</scope>
    <source>
        <strain evidence="8">Israel</strain>
    </source>
</reference>
<dbReference type="KEGG" id="oau:116328965"/>